<dbReference type="InterPro" id="IPR000182">
    <property type="entry name" value="GNAT_dom"/>
</dbReference>
<dbReference type="InterPro" id="IPR025289">
    <property type="entry name" value="DUF4081"/>
</dbReference>
<dbReference type="EC" id="2.3.1.-" evidence="2"/>
<dbReference type="Pfam" id="PF13312">
    <property type="entry name" value="DUF4081"/>
    <property type="match status" value="1"/>
</dbReference>
<proteinExistence type="predicted"/>
<name>A0ABY7K2B3_9ACTN</name>
<accession>A0ABY7K2B3</accession>
<keyword evidence="2" id="KW-0808">Transferase</keyword>
<dbReference type="EMBL" id="CP097463">
    <property type="protein sequence ID" value="WAX57524.1"/>
    <property type="molecule type" value="Genomic_DNA"/>
</dbReference>
<evidence type="ECO:0000259" key="1">
    <source>
        <dbReference type="PROSITE" id="PS51186"/>
    </source>
</evidence>
<dbReference type="SUPFAM" id="SSF55729">
    <property type="entry name" value="Acyl-CoA N-acyltransferases (Nat)"/>
    <property type="match status" value="1"/>
</dbReference>
<protein>
    <submittedName>
        <fullName evidence="2">GNAT family N-acetyltransferase</fullName>
        <ecNumber evidence="2">2.3.1.-</ecNumber>
    </submittedName>
</protein>
<dbReference type="GO" id="GO:0016746">
    <property type="term" value="F:acyltransferase activity"/>
    <property type="evidence" value="ECO:0007669"/>
    <property type="project" value="UniProtKB-KW"/>
</dbReference>
<evidence type="ECO:0000313" key="2">
    <source>
        <dbReference type="EMBL" id="WAX57524.1"/>
    </source>
</evidence>
<keyword evidence="3" id="KW-1185">Reference proteome</keyword>
<dbReference type="Proteomes" id="UP001164693">
    <property type="component" value="Chromosome"/>
</dbReference>
<evidence type="ECO:0000313" key="3">
    <source>
        <dbReference type="Proteomes" id="UP001164693"/>
    </source>
</evidence>
<dbReference type="PROSITE" id="PS51186">
    <property type="entry name" value="GNAT"/>
    <property type="match status" value="1"/>
</dbReference>
<sequence>MTALHPGLSRRARVAALDDSSRGRFARLLGADPITNVVVDSRVRAVGSVQPKRLGGTVFAVREGDDLVAACFSGGNLIPIGGDPASWTALAALVAQRPRICTSIVGRADAVAAMWPVLSERWGPPRAIRREQPLLVTSGPILVPGDESVRAARPDDTERYLAAAATMFTEELGVSPHVAPGSAAFRRRVDELIRAGRAFGSFDRRGQVVFKADVGALTAHTCQIQGVWVRPDLRGRGIGTAALATVVRHGLTLAPTVSLYVNDFNTAARRVYAKLGMHQHGTLSTVLL</sequence>
<dbReference type="Gene3D" id="3.40.630.30">
    <property type="match status" value="1"/>
</dbReference>
<dbReference type="PIRSF" id="PIRSF021603">
    <property type="entry name" value="UCP21603_acetyltransf"/>
    <property type="match status" value="1"/>
</dbReference>
<keyword evidence="2" id="KW-0012">Acyltransferase</keyword>
<organism evidence="2 3">
    <name type="scientific">Jatrophihabitans cynanchi</name>
    <dbReference type="NCBI Taxonomy" id="2944128"/>
    <lineage>
        <taxon>Bacteria</taxon>
        <taxon>Bacillati</taxon>
        <taxon>Actinomycetota</taxon>
        <taxon>Actinomycetes</taxon>
        <taxon>Jatrophihabitantales</taxon>
        <taxon>Jatrophihabitantaceae</taxon>
        <taxon>Jatrophihabitans</taxon>
    </lineage>
</organism>
<dbReference type="RefSeq" id="WP_269444067.1">
    <property type="nucleotide sequence ID" value="NZ_CP097463.1"/>
</dbReference>
<dbReference type="InterPro" id="IPR016794">
    <property type="entry name" value="UCP21603_acetyltransf"/>
</dbReference>
<dbReference type="CDD" id="cd04301">
    <property type="entry name" value="NAT_SF"/>
    <property type="match status" value="1"/>
</dbReference>
<feature type="domain" description="N-acetyltransferase" evidence="1">
    <location>
        <begin position="147"/>
        <end position="288"/>
    </location>
</feature>
<dbReference type="Pfam" id="PF00583">
    <property type="entry name" value="Acetyltransf_1"/>
    <property type="match status" value="1"/>
</dbReference>
<gene>
    <name evidence="2" type="ORF">M6B22_01855</name>
</gene>
<dbReference type="InterPro" id="IPR016181">
    <property type="entry name" value="Acyl_CoA_acyltransferase"/>
</dbReference>
<reference evidence="2" key="1">
    <citation type="submission" date="2022-05" db="EMBL/GenBank/DDBJ databases">
        <title>Jatrophihabitans sp. SB3-54 whole genome sequence.</title>
        <authorList>
            <person name="Suh M.K."/>
            <person name="Eom M.K."/>
            <person name="Kim J.S."/>
            <person name="Kim H.S."/>
            <person name="Do H.E."/>
            <person name="Shin Y.K."/>
            <person name="Lee J.-S."/>
        </authorList>
    </citation>
    <scope>NUCLEOTIDE SEQUENCE</scope>
    <source>
        <strain evidence="2">SB3-54</strain>
    </source>
</reference>